<protein>
    <recommendedName>
        <fullName evidence="5">DUF2304 domain-containing protein</fullName>
    </recommendedName>
</protein>
<dbReference type="InterPro" id="IPR019277">
    <property type="entry name" value="DUF2304"/>
</dbReference>
<proteinExistence type="predicted"/>
<gene>
    <name evidence="3" type="ORF">M972_11682</name>
</gene>
<dbReference type="Proteomes" id="UP000223596">
    <property type="component" value="Unassembled WGS sequence"/>
</dbReference>
<dbReference type="EMBL" id="PDBW01000001">
    <property type="protein sequence ID" value="PFH01927.1"/>
    <property type="molecule type" value="Genomic_DNA"/>
</dbReference>
<comment type="caution">
    <text evidence="3">The sequence shown here is derived from an EMBL/GenBank/DDBJ whole genome shotgun (WGS) entry which is preliminary data.</text>
</comment>
<name>A0AB36TDF4_ACETH</name>
<sequence length="116" mass="13366">MVINVYSLSIMFSVFFLLLVIELVRKNKLQERYCLLWILMSIILLVLSSTPVIIETVSAWLDIKNPPSLLFLFGLGYLILYNLATTVTVSKQSERITRLTQEIALLRQKITDMNSK</sequence>
<keyword evidence="2" id="KW-0472">Membrane</keyword>
<keyword evidence="1" id="KW-0175">Coiled coil</keyword>
<feature type="coiled-coil region" evidence="1">
    <location>
        <begin position="89"/>
        <end position="116"/>
    </location>
</feature>
<dbReference type="Pfam" id="PF10066">
    <property type="entry name" value="DUF2304"/>
    <property type="match status" value="1"/>
</dbReference>
<accession>A0AB36TDF4</accession>
<dbReference type="GeneID" id="35805496"/>
<dbReference type="AlphaFoldDB" id="A0AB36TDF4"/>
<organism evidence="3 4">
    <name type="scientific">Acetivibrio thermocellus AD2</name>
    <dbReference type="NCBI Taxonomy" id="1138384"/>
    <lineage>
        <taxon>Bacteria</taxon>
        <taxon>Bacillati</taxon>
        <taxon>Bacillota</taxon>
        <taxon>Clostridia</taxon>
        <taxon>Eubacteriales</taxon>
        <taxon>Oscillospiraceae</taxon>
        <taxon>Acetivibrio</taxon>
    </lineage>
</organism>
<keyword evidence="2" id="KW-0812">Transmembrane</keyword>
<evidence type="ECO:0000256" key="2">
    <source>
        <dbReference type="SAM" id="Phobius"/>
    </source>
</evidence>
<keyword evidence="2" id="KW-1133">Transmembrane helix</keyword>
<reference evidence="3 4" key="1">
    <citation type="submission" date="2017-09" db="EMBL/GenBank/DDBJ databases">
        <title>Evaluation of Pacific Biosciences Sequencing Technology to Finishing C. thermocellum Genome Sequences.</title>
        <authorList>
            <person name="Brown S."/>
        </authorList>
    </citation>
    <scope>NUCLEOTIDE SEQUENCE [LARGE SCALE GENOMIC DNA]</scope>
    <source>
        <strain evidence="3 4">AD2</strain>
    </source>
</reference>
<feature type="transmembrane region" description="Helical" evidence="2">
    <location>
        <begin position="69"/>
        <end position="89"/>
    </location>
</feature>
<evidence type="ECO:0000313" key="4">
    <source>
        <dbReference type="Proteomes" id="UP000223596"/>
    </source>
</evidence>
<feature type="transmembrane region" description="Helical" evidence="2">
    <location>
        <begin position="6"/>
        <end position="24"/>
    </location>
</feature>
<evidence type="ECO:0000256" key="1">
    <source>
        <dbReference type="SAM" id="Coils"/>
    </source>
</evidence>
<feature type="transmembrane region" description="Helical" evidence="2">
    <location>
        <begin position="36"/>
        <end position="54"/>
    </location>
</feature>
<evidence type="ECO:0000313" key="3">
    <source>
        <dbReference type="EMBL" id="PFH01927.1"/>
    </source>
</evidence>
<evidence type="ECO:0008006" key="5">
    <source>
        <dbReference type="Google" id="ProtNLM"/>
    </source>
</evidence>
<dbReference type="RefSeq" id="WP_003511601.1">
    <property type="nucleotide sequence ID" value="NZ_CP013828.1"/>
</dbReference>